<protein>
    <recommendedName>
        <fullName evidence="7">Type II secretion system protein GspF domain-containing protein</fullName>
    </recommendedName>
</protein>
<dbReference type="Pfam" id="PF00482">
    <property type="entry name" value="T2SSF"/>
    <property type="match status" value="1"/>
</dbReference>
<dbReference type="EMBL" id="MBTF01000034">
    <property type="protein sequence ID" value="OOQ58310.1"/>
    <property type="molecule type" value="Genomic_DNA"/>
</dbReference>
<evidence type="ECO:0000256" key="4">
    <source>
        <dbReference type="ARBA" id="ARBA00022989"/>
    </source>
</evidence>
<proteinExistence type="predicted"/>
<feature type="transmembrane region" description="Helical" evidence="6">
    <location>
        <begin position="43"/>
        <end position="63"/>
    </location>
</feature>
<organism evidence="8 9">
    <name type="scientific">Mucilaginibacter pedocola</name>
    <dbReference type="NCBI Taxonomy" id="1792845"/>
    <lineage>
        <taxon>Bacteria</taxon>
        <taxon>Pseudomonadati</taxon>
        <taxon>Bacteroidota</taxon>
        <taxon>Sphingobacteriia</taxon>
        <taxon>Sphingobacteriales</taxon>
        <taxon>Sphingobacteriaceae</taxon>
        <taxon>Mucilaginibacter</taxon>
    </lineage>
</organism>
<dbReference type="Proteomes" id="UP000189739">
    <property type="component" value="Unassembled WGS sequence"/>
</dbReference>
<keyword evidence="2" id="KW-1003">Cell membrane</keyword>
<evidence type="ECO:0000256" key="1">
    <source>
        <dbReference type="ARBA" id="ARBA00004651"/>
    </source>
</evidence>
<dbReference type="InterPro" id="IPR018076">
    <property type="entry name" value="T2SS_GspF_dom"/>
</dbReference>
<reference evidence="8 9" key="1">
    <citation type="submission" date="2016-07" db="EMBL/GenBank/DDBJ databases">
        <title>Genomic analysis of zinc-resistant bacterium Mucilaginibacter pedocola TBZ30.</title>
        <authorList>
            <person name="Huang J."/>
            <person name="Tang J."/>
        </authorList>
    </citation>
    <scope>NUCLEOTIDE SEQUENCE [LARGE SCALE GENOMIC DNA]</scope>
    <source>
        <strain evidence="8 9">TBZ30</strain>
    </source>
</reference>
<dbReference type="STRING" id="1792845.BC343_11795"/>
<keyword evidence="4 6" id="KW-1133">Transmembrane helix</keyword>
<sequence>MVQLIKVGEETSQLGRFFERIANQYIDDVEHGAARLSTVLEPIIIIFLGIIVGVILVSIYLLLIQMSNSFQ</sequence>
<accession>A0A1S9PBH5</accession>
<evidence type="ECO:0000259" key="7">
    <source>
        <dbReference type="Pfam" id="PF00482"/>
    </source>
</evidence>
<dbReference type="GO" id="GO:0005886">
    <property type="term" value="C:plasma membrane"/>
    <property type="evidence" value="ECO:0007669"/>
    <property type="project" value="UniProtKB-SubCell"/>
</dbReference>
<evidence type="ECO:0000256" key="2">
    <source>
        <dbReference type="ARBA" id="ARBA00022475"/>
    </source>
</evidence>
<comment type="caution">
    <text evidence="8">The sequence shown here is derived from an EMBL/GenBank/DDBJ whole genome shotgun (WGS) entry which is preliminary data.</text>
</comment>
<evidence type="ECO:0000256" key="6">
    <source>
        <dbReference type="SAM" id="Phobius"/>
    </source>
</evidence>
<gene>
    <name evidence="8" type="ORF">BC343_11795</name>
</gene>
<evidence type="ECO:0000313" key="8">
    <source>
        <dbReference type="EMBL" id="OOQ58310.1"/>
    </source>
</evidence>
<dbReference type="PANTHER" id="PTHR30012">
    <property type="entry name" value="GENERAL SECRETION PATHWAY PROTEIN"/>
    <property type="match status" value="1"/>
</dbReference>
<evidence type="ECO:0000256" key="3">
    <source>
        <dbReference type="ARBA" id="ARBA00022692"/>
    </source>
</evidence>
<keyword evidence="3 6" id="KW-0812">Transmembrane</keyword>
<evidence type="ECO:0000256" key="5">
    <source>
        <dbReference type="ARBA" id="ARBA00023136"/>
    </source>
</evidence>
<dbReference type="InterPro" id="IPR003004">
    <property type="entry name" value="GspF/PilC"/>
</dbReference>
<evidence type="ECO:0000313" key="9">
    <source>
        <dbReference type="Proteomes" id="UP000189739"/>
    </source>
</evidence>
<keyword evidence="5 6" id="KW-0472">Membrane</keyword>
<keyword evidence="9" id="KW-1185">Reference proteome</keyword>
<dbReference type="PANTHER" id="PTHR30012:SF0">
    <property type="entry name" value="TYPE II SECRETION SYSTEM PROTEIN F-RELATED"/>
    <property type="match status" value="1"/>
</dbReference>
<feature type="domain" description="Type II secretion system protein GspF" evidence="7">
    <location>
        <begin position="2"/>
        <end position="61"/>
    </location>
</feature>
<dbReference type="AlphaFoldDB" id="A0A1S9PBH5"/>
<comment type="subcellular location">
    <subcellularLocation>
        <location evidence="1">Cell membrane</location>
        <topology evidence="1">Multi-pass membrane protein</topology>
    </subcellularLocation>
</comment>
<name>A0A1S9PBH5_9SPHI</name>